<dbReference type="Gene3D" id="3.30.700.10">
    <property type="entry name" value="Glycoprotein, Type 4 Pilin"/>
    <property type="match status" value="1"/>
</dbReference>
<keyword evidence="5 6" id="KW-0472">Membrane</keyword>
<reference evidence="7" key="1">
    <citation type="journal article" name="DNA Res.">
        <title>The physiological potential of anammox bacteria as revealed by their core genome structure.</title>
        <authorList>
            <person name="Okubo T."/>
            <person name="Toyoda A."/>
            <person name="Fukuhara K."/>
            <person name="Uchiyama I."/>
            <person name="Harigaya Y."/>
            <person name="Kuroiwa M."/>
            <person name="Suzuki T."/>
            <person name="Murakami Y."/>
            <person name="Suwa Y."/>
            <person name="Takami H."/>
        </authorList>
    </citation>
    <scope>NUCLEOTIDE SEQUENCE</scope>
    <source>
        <strain evidence="7">317325-2</strain>
    </source>
</reference>
<dbReference type="PANTHER" id="PTHR30093:SF44">
    <property type="entry name" value="TYPE II SECRETION SYSTEM CORE PROTEIN G"/>
    <property type="match status" value="1"/>
</dbReference>
<accession>A0A809S873</accession>
<evidence type="ECO:0000256" key="5">
    <source>
        <dbReference type="ARBA" id="ARBA00023136"/>
    </source>
</evidence>
<dbReference type="Proteomes" id="UP000662873">
    <property type="component" value="Chromosome"/>
</dbReference>
<evidence type="ECO:0000313" key="8">
    <source>
        <dbReference type="Proteomes" id="UP000662873"/>
    </source>
</evidence>
<name>A0A809S873_9BACT</name>
<organism evidence="7 8">
    <name type="scientific">Candidatus Nitrosymbiomonas proteolyticus</name>
    <dbReference type="NCBI Taxonomy" id="2608984"/>
    <lineage>
        <taxon>Bacteria</taxon>
        <taxon>Bacillati</taxon>
        <taxon>Armatimonadota</taxon>
        <taxon>Armatimonadota incertae sedis</taxon>
        <taxon>Candidatus Nitrosymbiomonas</taxon>
    </lineage>
</organism>
<evidence type="ECO:0000256" key="3">
    <source>
        <dbReference type="ARBA" id="ARBA00022692"/>
    </source>
</evidence>
<evidence type="ECO:0008006" key="9">
    <source>
        <dbReference type="Google" id="ProtNLM"/>
    </source>
</evidence>
<dbReference type="InterPro" id="IPR012902">
    <property type="entry name" value="N_methyl_site"/>
</dbReference>
<dbReference type="Pfam" id="PF07963">
    <property type="entry name" value="N_methyl"/>
    <property type="match status" value="1"/>
</dbReference>
<dbReference type="InterPro" id="IPR045584">
    <property type="entry name" value="Pilin-like"/>
</dbReference>
<dbReference type="AlphaFoldDB" id="A0A809S873"/>
<keyword evidence="2" id="KW-0488">Methylation</keyword>
<dbReference type="PANTHER" id="PTHR30093">
    <property type="entry name" value="GENERAL SECRETION PATHWAY PROTEIN G"/>
    <property type="match status" value="1"/>
</dbReference>
<evidence type="ECO:0000256" key="4">
    <source>
        <dbReference type="ARBA" id="ARBA00022989"/>
    </source>
</evidence>
<gene>
    <name evidence="7" type="ORF">NPRO_03560</name>
</gene>
<proteinExistence type="predicted"/>
<dbReference type="EMBL" id="AP021858">
    <property type="protein sequence ID" value="BBO22761.1"/>
    <property type="molecule type" value="Genomic_DNA"/>
</dbReference>
<evidence type="ECO:0000256" key="2">
    <source>
        <dbReference type="ARBA" id="ARBA00022481"/>
    </source>
</evidence>
<evidence type="ECO:0000313" key="7">
    <source>
        <dbReference type="EMBL" id="BBO22761.1"/>
    </source>
</evidence>
<evidence type="ECO:0000256" key="1">
    <source>
        <dbReference type="ARBA" id="ARBA00004167"/>
    </source>
</evidence>
<keyword evidence="3 6" id="KW-0812">Transmembrane</keyword>
<dbReference type="GO" id="GO:0016020">
    <property type="term" value="C:membrane"/>
    <property type="evidence" value="ECO:0007669"/>
    <property type="project" value="UniProtKB-SubCell"/>
</dbReference>
<dbReference type="NCBIfam" id="TIGR02532">
    <property type="entry name" value="IV_pilin_GFxxxE"/>
    <property type="match status" value="1"/>
</dbReference>
<dbReference type="KEGG" id="npy:NPRO_03560"/>
<evidence type="ECO:0000256" key="6">
    <source>
        <dbReference type="SAM" id="Phobius"/>
    </source>
</evidence>
<feature type="transmembrane region" description="Helical" evidence="6">
    <location>
        <begin position="12"/>
        <end position="31"/>
    </location>
</feature>
<comment type="subcellular location">
    <subcellularLocation>
        <location evidence="1">Membrane</location>
        <topology evidence="1">Single-pass membrane protein</topology>
    </subcellularLocation>
</comment>
<sequence length="303" mass="33113">MHRKNAFTLIELLVVIAIIAILAAILFPVFAQAKESAKDSAALSNCKQLGLSQLMYSSDFDDVLPLVLRIEGSSFDTWQGMCQPYIKNWGILAHPKLRALPTDTNSAAWYYQSRAHWGMPLRAQAHASSMATGYFYFQSTSMTGGEQRRFEGVGGYGGLANAWGVHQPASSLSNTQIARPADTLMISEGGMWDYGWGFVGAQNPMNYFWLNGTWVDPSLNVFATTNYIGPHARKRKVRCSGGDDPKGADGFPSCLGDLPWPDGMSTIVATDGHATGVNWRGGITGRIEDPALVPWLKWMAPSL</sequence>
<keyword evidence="4 6" id="KW-1133">Transmembrane helix</keyword>
<dbReference type="SUPFAM" id="SSF54523">
    <property type="entry name" value="Pili subunits"/>
    <property type="match status" value="1"/>
</dbReference>
<protein>
    <recommendedName>
        <fullName evidence="9">Prepilin-type N-terminal cleavage/methylation domain-containing protein</fullName>
    </recommendedName>
</protein>